<evidence type="ECO:0000313" key="2">
    <source>
        <dbReference type="EMBL" id="GAL81321.1"/>
    </source>
</evidence>
<keyword evidence="1" id="KW-0732">Signal</keyword>
<feature type="chain" id="PRO_5001866360" evidence="1">
    <location>
        <begin position="31"/>
        <end position="126"/>
    </location>
</feature>
<accession>A0A090WWG0</accession>
<sequence length="126" mass="13943">MKPITKYTLKIMRKLLFTACLSVFTMALSAQGTPEIGDQLIVNAPTGQKYNHVKFPKLNFLVKKGKIANYKSVQGSEVVVSDIKTCNKGTKYVILEKKDGSKFFGYLKTVKANYDASINSGELSVI</sequence>
<organism evidence="2 3">
    <name type="scientific">Algibacter lectus</name>
    <dbReference type="NCBI Taxonomy" id="221126"/>
    <lineage>
        <taxon>Bacteria</taxon>
        <taxon>Pseudomonadati</taxon>
        <taxon>Bacteroidota</taxon>
        <taxon>Flavobacteriia</taxon>
        <taxon>Flavobacteriales</taxon>
        <taxon>Flavobacteriaceae</taxon>
        <taxon>Algibacter</taxon>
    </lineage>
</organism>
<gene>
    <name evidence="2" type="ORF">JCM19274_2397</name>
</gene>
<feature type="signal peptide" evidence="1">
    <location>
        <begin position="1"/>
        <end position="30"/>
    </location>
</feature>
<dbReference type="Proteomes" id="UP000029643">
    <property type="component" value="Unassembled WGS sequence"/>
</dbReference>
<reference evidence="2 3" key="1">
    <citation type="journal article" date="2014" name="Genome Announc.">
        <title>Draft Genome Sequences of Marine Flavobacterium Algibacter lectus Strains SS8 and NR4.</title>
        <authorList>
            <person name="Takatani N."/>
            <person name="Nakanishi M."/>
            <person name="Meirelles P."/>
            <person name="Mino S."/>
            <person name="Suda W."/>
            <person name="Oshima K."/>
            <person name="Hattori M."/>
            <person name="Ohkuma M."/>
            <person name="Hosokawa M."/>
            <person name="Miyashita K."/>
            <person name="Thompson F.L."/>
            <person name="Niwa A."/>
            <person name="Sawabe T."/>
            <person name="Sawabe T."/>
        </authorList>
    </citation>
    <scope>NUCLEOTIDE SEQUENCE [LARGE SCALE GENOMIC DNA]</scope>
    <source>
        <strain evidence="3">JCM19274</strain>
    </source>
</reference>
<evidence type="ECO:0000313" key="3">
    <source>
        <dbReference type="Proteomes" id="UP000029643"/>
    </source>
</evidence>
<proteinExistence type="predicted"/>
<dbReference type="AlphaFoldDB" id="A0A090WWG0"/>
<dbReference type="RefSeq" id="WP_052416292.1">
    <property type="nucleotide sequence ID" value="NZ_BBNU01000015.1"/>
</dbReference>
<protein>
    <submittedName>
        <fullName evidence="2">Uncharacterized protein</fullName>
    </submittedName>
</protein>
<evidence type="ECO:0000256" key="1">
    <source>
        <dbReference type="SAM" id="SignalP"/>
    </source>
</evidence>
<dbReference type="EMBL" id="BBNU01000015">
    <property type="protein sequence ID" value="GAL81321.1"/>
    <property type="molecule type" value="Genomic_DNA"/>
</dbReference>
<comment type="caution">
    <text evidence="2">The sequence shown here is derived from an EMBL/GenBank/DDBJ whole genome shotgun (WGS) entry which is preliminary data.</text>
</comment>
<dbReference type="STRING" id="221126.SAMN04489722_1159"/>
<name>A0A090WWG0_9FLAO</name>